<reference evidence="2 3" key="1">
    <citation type="journal article" date="2014" name="Genome Announc.">
        <title>Draft Genome Sequence of Lysobacter capsici AZ78, a Bacterium Antagonistic to Plant-Pathogenic Oomycetes.</title>
        <authorList>
            <person name="Puopolo G."/>
            <person name="Sonego P."/>
            <person name="Engelen K."/>
            <person name="Pertot I."/>
        </authorList>
    </citation>
    <scope>NUCLEOTIDE SEQUENCE [LARGE SCALE GENOMIC DNA]</scope>
    <source>
        <strain evidence="2 3">AZ78</strain>
    </source>
</reference>
<dbReference type="EMBL" id="JAJA02000001">
    <property type="protein sequence ID" value="KWS07152.1"/>
    <property type="molecule type" value="Genomic_DNA"/>
</dbReference>
<keyword evidence="1" id="KW-0472">Membrane</keyword>
<dbReference type="RefSeq" id="WP_051547612.1">
    <property type="nucleotide sequence ID" value="NZ_JAJA02000001.1"/>
</dbReference>
<protein>
    <recommendedName>
        <fullName evidence="4">Transmembrane protein</fullName>
    </recommendedName>
</protein>
<dbReference type="Proteomes" id="UP000023435">
    <property type="component" value="Unassembled WGS sequence"/>
</dbReference>
<name>A0A108UDJ7_9GAMM</name>
<evidence type="ECO:0008006" key="4">
    <source>
        <dbReference type="Google" id="ProtNLM"/>
    </source>
</evidence>
<evidence type="ECO:0000256" key="1">
    <source>
        <dbReference type="SAM" id="Phobius"/>
    </source>
</evidence>
<sequence>MAMIVPEFWAEARISEQFGRDHISGRRSLTVRRFGWSNANLADAQAMADARVREAFDRILAGASLPKRDPRVPYDAEGLPIREQIVERDGDVVITRNSYGARCLNSPDVLFADVDFDEPVSAWNKYYFLSSLAAALIAGAMARHLGVFLLSWVFATGIAIALAQARGRARHRADGGAEGRARRRIDAFVGAHPDWHLRLYRTPNGFRLLAMHRVFDPNDPAVIGFFEAIGADAYYALLCRRQHCFRARVSPKPWRIGDRARSRTRAGVASNRPDSMPKAGVWPIAAERMPERERWVEDYERKSLGYASCRFVEALGSRDYVMAAQAVQRLHDDLCRSDSTLPLA</sequence>
<evidence type="ECO:0000313" key="3">
    <source>
        <dbReference type="Proteomes" id="UP000023435"/>
    </source>
</evidence>
<keyword evidence="1" id="KW-0812">Transmembrane</keyword>
<comment type="caution">
    <text evidence="2">The sequence shown here is derived from an EMBL/GenBank/DDBJ whole genome shotgun (WGS) entry which is preliminary data.</text>
</comment>
<proteinExistence type="predicted"/>
<organism evidence="2 3">
    <name type="scientific">Lysobacter capsici AZ78</name>
    <dbReference type="NCBI Taxonomy" id="1444315"/>
    <lineage>
        <taxon>Bacteria</taxon>
        <taxon>Pseudomonadati</taxon>
        <taxon>Pseudomonadota</taxon>
        <taxon>Gammaproteobacteria</taxon>
        <taxon>Lysobacterales</taxon>
        <taxon>Lysobacteraceae</taxon>
        <taxon>Lysobacter</taxon>
    </lineage>
</organism>
<keyword evidence="1" id="KW-1133">Transmembrane helix</keyword>
<accession>A0A108UDJ7</accession>
<feature type="transmembrane region" description="Helical" evidence="1">
    <location>
        <begin position="148"/>
        <end position="165"/>
    </location>
</feature>
<evidence type="ECO:0000313" key="2">
    <source>
        <dbReference type="EMBL" id="KWS07152.1"/>
    </source>
</evidence>
<keyword evidence="3" id="KW-1185">Reference proteome</keyword>
<dbReference type="AlphaFoldDB" id="A0A108UDJ7"/>
<gene>
    <name evidence="2" type="ORF">AZ78_4712</name>
</gene>